<feature type="transmembrane region" description="Helical" evidence="1">
    <location>
        <begin position="116"/>
        <end position="133"/>
    </location>
</feature>
<organism evidence="2 3">
    <name type="scientific">Aquibacillus halophilus</name>
    <dbReference type="NCBI Taxonomy" id="930132"/>
    <lineage>
        <taxon>Bacteria</taxon>
        <taxon>Bacillati</taxon>
        <taxon>Bacillota</taxon>
        <taxon>Bacilli</taxon>
        <taxon>Bacillales</taxon>
        <taxon>Bacillaceae</taxon>
        <taxon>Aquibacillus</taxon>
    </lineage>
</organism>
<evidence type="ECO:0000313" key="3">
    <source>
        <dbReference type="Proteomes" id="UP000799092"/>
    </source>
</evidence>
<name>A0A6A8D600_9BACI</name>
<sequence length="158" mass="18044">MAKLLGERVMEMLLDYQIIFGLDKQIHFLSYGVISIILGFLIILISGEQHINRRIKSMWIALVTVGIVEEYRQYMVPNRSAEFLDAVANMFGITLGLAIPLTLWVMLKNQLPIKQFVLPSIILVPLLVGLLYFNERPFLTIVEPLQDNLRNLVAYVGL</sequence>
<feature type="transmembrane region" description="Helical" evidence="1">
    <location>
        <begin position="86"/>
        <end position="107"/>
    </location>
</feature>
<dbReference type="EMBL" id="WJNG01000001">
    <property type="protein sequence ID" value="MRH41143.1"/>
    <property type="molecule type" value="Genomic_DNA"/>
</dbReference>
<keyword evidence="1" id="KW-0472">Membrane</keyword>
<dbReference type="Proteomes" id="UP000799092">
    <property type="component" value="Unassembled WGS sequence"/>
</dbReference>
<protein>
    <submittedName>
        <fullName evidence="2">Uncharacterized protein</fullName>
    </submittedName>
</protein>
<evidence type="ECO:0000313" key="2">
    <source>
        <dbReference type="EMBL" id="MRH41143.1"/>
    </source>
</evidence>
<dbReference type="NCBIfam" id="NF037970">
    <property type="entry name" value="vanZ_1"/>
    <property type="match status" value="1"/>
</dbReference>
<evidence type="ECO:0000256" key="1">
    <source>
        <dbReference type="SAM" id="Phobius"/>
    </source>
</evidence>
<reference evidence="2" key="1">
    <citation type="submission" date="2019-11" db="EMBL/GenBank/DDBJ databases">
        <authorList>
            <person name="Li J."/>
        </authorList>
    </citation>
    <scope>NUCLEOTIDE SEQUENCE</scope>
    <source>
        <strain evidence="2">B6B</strain>
    </source>
</reference>
<gene>
    <name evidence="2" type="ORF">GH741_00455</name>
</gene>
<keyword evidence="3" id="KW-1185">Reference proteome</keyword>
<dbReference type="RefSeq" id="WP_153734811.1">
    <property type="nucleotide sequence ID" value="NZ_WJNG01000001.1"/>
</dbReference>
<keyword evidence="1" id="KW-0812">Transmembrane</keyword>
<keyword evidence="1" id="KW-1133">Transmembrane helix</keyword>
<proteinExistence type="predicted"/>
<accession>A0A6A8D600</accession>
<dbReference type="AlphaFoldDB" id="A0A6A8D600"/>
<dbReference type="OrthoDB" id="2969788at2"/>
<comment type="caution">
    <text evidence="2">The sequence shown here is derived from an EMBL/GenBank/DDBJ whole genome shotgun (WGS) entry which is preliminary data.</text>
</comment>
<feature type="transmembrane region" description="Helical" evidence="1">
    <location>
        <begin position="26"/>
        <end position="45"/>
    </location>
</feature>